<accession>A0A8R1UJG1</accession>
<accession>A0A2A6CKD9</accession>
<dbReference type="EnsemblMetazoa" id="PPA28411.1">
    <property type="protein sequence ID" value="PPA28411.1"/>
    <property type="gene ID" value="WBGene00117965"/>
</dbReference>
<sequence length="103" mass="10579">MGIAAACAPHSPKKGCSPLKAEPAEKCTSLGVTCTPATISKTSATCPAGHFILVDTDDSFAGTDNLFCRGGKWWYRDNANPTGGALEGVITGDADMNVACVMI</sequence>
<reference evidence="1" key="2">
    <citation type="submission" date="2022-06" db="UniProtKB">
        <authorList>
            <consortium name="EnsemblMetazoa"/>
        </authorList>
    </citation>
    <scope>IDENTIFICATION</scope>
    <source>
        <strain evidence="1">PS312</strain>
    </source>
</reference>
<dbReference type="Proteomes" id="UP000005239">
    <property type="component" value="Unassembled WGS sequence"/>
</dbReference>
<name>A0A2A6CKD9_PRIPA</name>
<evidence type="ECO:0000313" key="2">
    <source>
        <dbReference type="Proteomes" id="UP000005239"/>
    </source>
</evidence>
<proteinExistence type="predicted"/>
<evidence type="ECO:0000313" key="1">
    <source>
        <dbReference type="EnsemblMetazoa" id="PPA28411.1"/>
    </source>
</evidence>
<keyword evidence="2" id="KW-1185">Reference proteome</keyword>
<dbReference type="AlphaFoldDB" id="A0A2A6CKD9"/>
<organism evidence="1 2">
    <name type="scientific">Pristionchus pacificus</name>
    <name type="common">Parasitic nematode worm</name>
    <dbReference type="NCBI Taxonomy" id="54126"/>
    <lineage>
        <taxon>Eukaryota</taxon>
        <taxon>Metazoa</taxon>
        <taxon>Ecdysozoa</taxon>
        <taxon>Nematoda</taxon>
        <taxon>Chromadorea</taxon>
        <taxon>Rhabditida</taxon>
        <taxon>Rhabditina</taxon>
        <taxon>Diplogasteromorpha</taxon>
        <taxon>Diplogasteroidea</taxon>
        <taxon>Neodiplogasteridae</taxon>
        <taxon>Pristionchus</taxon>
    </lineage>
</organism>
<protein>
    <submittedName>
        <fullName evidence="1">Uncharacterized protein</fullName>
    </submittedName>
</protein>
<gene>
    <name evidence="1" type="primary">WBGene00117965</name>
</gene>
<reference evidence="2" key="1">
    <citation type="journal article" date="2008" name="Nat. Genet.">
        <title>The Pristionchus pacificus genome provides a unique perspective on nematode lifestyle and parasitism.</title>
        <authorList>
            <person name="Dieterich C."/>
            <person name="Clifton S.W."/>
            <person name="Schuster L.N."/>
            <person name="Chinwalla A."/>
            <person name="Delehaunty K."/>
            <person name="Dinkelacker I."/>
            <person name="Fulton L."/>
            <person name="Fulton R."/>
            <person name="Godfrey J."/>
            <person name="Minx P."/>
            <person name="Mitreva M."/>
            <person name="Roeseler W."/>
            <person name="Tian H."/>
            <person name="Witte H."/>
            <person name="Yang S.P."/>
            <person name="Wilson R.K."/>
            <person name="Sommer R.J."/>
        </authorList>
    </citation>
    <scope>NUCLEOTIDE SEQUENCE [LARGE SCALE GENOMIC DNA]</scope>
    <source>
        <strain evidence="2">PS312</strain>
    </source>
</reference>